<accession>A0A6J6M2M4</accession>
<keyword evidence="1" id="KW-1133">Transmembrane helix</keyword>
<name>A0A6J6M2M4_9ZZZZ</name>
<feature type="transmembrane region" description="Helical" evidence="1">
    <location>
        <begin position="12"/>
        <end position="31"/>
    </location>
</feature>
<reference evidence="2" key="1">
    <citation type="submission" date="2020-05" db="EMBL/GenBank/DDBJ databases">
        <authorList>
            <person name="Chiriac C."/>
            <person name="Salcher M."/>
            <person name="Ghai R."/>
            <person name="Kavagutti S V."/>
        </authorList>
    </citation>
    <scope>NUCLEOTIDE SEQUENCE</scope>
</reference>
<protein>
    <submittedName>
        <fullName evidence="2">Unannotated protein</fullName>
    </submittedName>
</protein>
<sequence>MSTILAATDPDTLKNAALGLSAGSLLVAIVLMKVISGIMGKVVSTVIFVAIALVGYSQRSEITDCVNSVKAASQSAETELQIPQELTCQFFGQDITVKVPQINN</sequence>
<evidence type="ECO:0000313" key="2">
    <source>
        <dbReference type="EMBL" id="CAB4668132.1"/>
    </source>
</evidence>
<gene>
    <name evidence="2" type="ORF">UFOPK2295_00626</name>
</gene>
<evidence type="ECO:0000256" key="1">
    <source>
        <dbReference type="SAM" id="Phobius"/>
    </source>
</evidence>
<keyword evidence="1" id="KW-0812">Transmembrane</keyword>
<keyword evidence="1" id="KW-0472">Membrane</keyword>
<feature type="transmembrane region" description="Helical" evidence="1">
    <location>
        <begin position="38"/>
        <end position="56"/>
    </location>
</feature>
<organism evidence="2">
    <name type="scientific">freshwater metagenome</name>
    <dbReference type="NCBI Taxonomy" id="449393"/>
    <lineage>
        <taxon>unclassified sequences</taxon>
        <taxon>metagenomes</taxon>
        <taxon>ecological metagenomes</taxon>
    </lineage>
</organism>
<proteinExistence type="predicted"/>
<dbReference type="EMBL" id="CAEZWV010000009">
    <property type="protein sequence ID" value="CAB4668132.1"/>
    <property type="molecule type" value="Genomic_DNA"/>
</dbReference>
<dbReference type="AlphaFoldDB" id="A0A6J6M2M4"/>